<feature type="transmembrane region" description="Helical" evidence="1">
    <location>
        <begin position="66"/>
        <end position="86"/>
    </location>
</feature>
<dbReference type="RefSeq" id="WP_183304743.1">
    <property type="nucleotide sequence ID" value="NZ_JACIFD010000009.1"/>
</dbReference>
<name>A0A840DF96_9MICO</name>
<proteinExistence type="predicted"/>
<keyword evidence="1" id="KW-0472">Membrane</keyword>
<feature type="transmembrane region" description="Helical" evidence="1">
    <location>
        <begin position="35"/>
        <end position="54"/>
    </location>
</feature>
<protein>
    <submittedName>
        <fullName evidence="2">Uncharacterized protein</fullName>
    </submittedName>
</protein>
<feature type="transmembrane region" description="Helical" evidence="1">
    <location>
        <begin position="98"/>
        <end position="123"/>
    </location>
</feature>
<dbReference type="AlphaFoldDB" id="A0A840DF96"/>
<gene>
    <name evidence="2" type="ORF">F5897_001058</name>
</gene>
<keyword evidence="3" id="KW-1185">Reference proteome</keyword>
<comment type="caution">
    <text evidence="2">The sequence shown here is derived from an EMBL/GenBank/DDBJ whole genome shotgun (WGS) entry which is preliminary data.</text>
</comment>
<dbReference type="EMBL" id="JACIFD010000009">
    <property type="protein sequence ID" value="MBB4071744.1"/>
    <property type="molecule type" value="Genomic_DNA"/>
</dbReference>
<evidence type="ECO:0000313" key="3">
    <source>
        <dbReference type="Proteomes" id="UP000571183"/>
    </source>
</evidence>
<feature type="transmembrane region" description="Helical" evidence="1">
    <location>
        <begin position="129"/>
        <end position="154"/>
    </location>
</feature>
<reference evidence="2" key="1">
    <citation type="submission" date="2020-08" db="EMBL/GenBank/DDBJ databases">
        <title>Sequencing the genomes of 1000 actinobacteria strains.</title>
        <authorList>
            <person name="Klenk H.-P."/>
        </authorList>
    </citation>
    <scope>NUCLEOTIDE SEQUENCE [LARGE SCALE GENOMIC DNA]</scope>
    <source>
        <strain evidence="2">DSM 27064</strain>
    </source>
</reference>
<keyword evidence="1" id="KW-0812">Transmembrane</keyword>
<dbReference type="Proteomes" id="UP000571183">
    <property type="component" value="Unassembled WGS sequence"/>
</dbReference>
<evidence type="ECO:0000313" key="2">
    <source>
        <dbReference type="EMBL" id="MBB4071744.1"/>
    </source>
</evidence>
<accession>A0A840DF96</accession>
<keyword evidence="1" id="KW-1133">Transmembrane helix</keyword>
<evidence type="ECO:0000256" key="1">
    <source>
        <dbReference type="SAM" id="Phobius"/>
    </source>
</evidence>
<organism evidence="2 3">
    <name type="scientific">Canibacter oris</name>
    <dbReference type="NCBI Taxonomy" id="1365628"/>
    <lineage>
        <taxon>Bacteria</taxon>
        <taxon>Bacillati</taxon>
        <taxon>Actinomycetota</taxon>
        <taxon>Actinomycetes</taxon>
        <taxon>Micrococcales</taxon>
        <taxon>Microbacteriaceae</taxon>
        <taxon>Canibacter</taxon>
    </lineage>
</organism>
<sequence>MSNPLSTLQENISGERALAMLSTWFKQKVLDKISAADIVASSVGIAAGFVMNALVRNSFAHTPENILDILPLNFLHTVFWLVMLGNMQSRHSWARVLLTYRFIFLPLLAYPEGVIWFLGIYAYPLALNLPIIIVIMLATPFAPTWMAIWGCHVLHTERKALKRNTTLFTADYYAAAVFPSPLKSR</sequence>